<sequence>MSKSISEFKRFLIKSQAAFSEYEKKLAKLVLDNFHEVEASGTAGGKRGKLIAKFIENAGDSASSDLNIEIDASTDDLNRITYLSAIKIKNFRGFSTEKILEFKNPYTFIYGPNGTGKSSLCEALEYCLLGSINEADAKRIDITTYIKNSITKKSDQPLLSGKTSDGKSVAVQADPKRYEFCFIEKNRIDGFARVAANTTAAQQVRLAALFGLEEFNGFSTQFNDNFENYIDSTGKKAKELADKEKQIAGHKAILLQIPEKEKEVKSKQDALLLKYPAYKALDEIKEHISGLDGNGGVTKKNHTEIGRLNNLKLAVDPGIDVISTEILDMTTLIQESKAAKQFLAGYKDQLSLGDLYSAILKNKEKSENHCPACESLLYDGDKIMVPVDPYQNATEKLKQFDVAIKKEARIKDIATQLNDRWPKLVSKVGNLAPAAILVAFAKSVEIDALKVSAENANNPKLKEDVLTMLLSKADLLGELKKAILNFNEAIGKSKSEIKKLENSNTALAKNLEEIVAIKTTIDQNIKNANAANIAIEKFKAENDTLIKLVEIEKPIVSRNIKYLVAYENFREKLLQYNGNLPLNLAADLNDRTLKYYNAINKNDHVSDRLKSLTLPTSPGKKIEIEFEVGQKCDALQILSEGHIRCLGLAILLSKIVRDDLPFLIFDDVVNSIDDEHRSGIIELILGDDEIKKRQLIITTHGEDFVKRLENAIPKIEYKSTVCRIDFLIPVDSKQILVKLDSPRHYLVVAEQSYQDGKIRDCLSYVRKSFEDLLNRLWKKIGNKSHTAQIQVGLRGPGGSPDLMAIASGLHGFLNKKEVTIFQDVIPLLAKMIGKESTHALEWNYLNKGTHEEDKEEEFDISMVKEMLELVMEIDTAVEKSGATPQLLKVVEA</sequence>
<dbReference type="AlphaFoldDB" id="A0A2S9H2Y0"/>
<dbReference type="OrthoDB" id="8670240at2"/>
<dbReference type="Pfam" id="PF02463">
    <property type="entry name" value="SMC_N"/>
    <property type="match status" value="1"/>
</dbReference>
<dbReference type="SUPFAM" id="SSF52540">
    <property type="entry name" value="P-loop containing nucleoside triphosphate hydrolases"/>
    <property type="match status" value="1"/>
</dbReference>
<dbReference type="RefSeq" id="WP_133166863.1">
    <property type="nucleotide sequence ID" value="NZ_PUGF01000003.1"/>
</dbReference>
<evidence type="ECO:0000313" key="2">
    <source>
        <dbReference type="EMBL" id="PRC94334.1"/>
    </source>
</evidence>
<dbReference type="Gene3D" id="3.40.50.300">
    <property type="entry name" value="P-loop containing nucleotide triphosphate hydrolases"/>
    <property type="match status" value="2"/>
</dbReference>
<dbReference type="PANTHER" id="PTHR32182">
    <property type="entry name" value="DNA REPLICATION AND REPAIR PROTEIN RECF"/>
    <property type="match status" value="1"/>
</dbReference>
<evidence type="ECO:0000313" key="3">
    <source>
        <dbReference type="Proteomes" id="UP000237839"/>
    </source>
</evidence>
<dbReference type="Proteomes" id="UP000237839">
    <property type="component" value="Unassembled WGS sequence"/>
</dbReference>
<name>A0A2S9H2Y0_9BURK</name>
<comment type="caution">
    <text evidence="2">The sequence shown here is derived from an EMBL/GenBank/DDBJ whole genome shotgun (WGS) entry which is preliminary data.</text>
</comment>
<dbReference type="InterPro" id="IPR027417">
    <property type="entry name" value="P-loop_NTPase"/>
</dbReference>
<proteinExistence type="predicted"/>
<gene>
    <name evidence="2" type="ORF">S2091_0955</name>
</gene>
<feature type="domain" description="RecF/RecN/SMC N-terminal" evidence="1">
    <location>
        <begin position="82"/>
        <end position="711"/>
    </location>
</feature>
<organism evidence="2 3">
    <name type="scientific">Solimicrobium silvestre</name>
    <dbReference type="NCBI Taxonomy" id="2099400"/>
    <lineage>
        <taxon>Bacteria</taxon>
        <taxon>Pseudomonadati</taxon>
        <taxon>Pseudomonadota</taxon>
        <taxon>Betaproteobacteria</taxon>
        <taxon>Burkholderiales</taxon>
        <taxon>Oxalobacteraceae</taxon>
        <taxon>Solimicrobium</taxon>
    </lineage>
</organism>
<protein>
    <submittedName>
        <fullName evidence="2">RecF/RecN/SMC N terminal domain</fullName>
    </submittedName>
</protein>
<dbReference type="PANTHER" id="PTHR32182:SF0">
    <property type="entry name" value="DNA REPLICATION AND REPAIR PROTEIN RECF"/>
    <property type="match status" value="1"/>
</dbReference>
<dbReference type="GO" id="GO:0006302">
    <property type="term" value="P:double-strand break repair"/>
    <property type="evidence" value="ECO:0007669"/>
    <property type="project" value="TreeGrafter"/>
</dbReference>
<dbReference type="EMBL" id="PUGF01000003">
    <property type="protein sequence ID" value="PRC94334.1"/>
    <property type="molecule type" value="Genomic_DNA"/>
</dbReference>
<keyword evidence="3" id="KW-1185">Reference proteome</keyword>
<evidence type="ECO:0000259" key="1">
    <source>
        <dbReference type="Pfam" id="PF02463"/>
    </source>
</evidence>
<dbReference type="GO" id="GO:0000731">
    <property type="term" value="P:DNA synthesis involved in DNA repair"/>
    <property type="evidence" value="ECO:0007669"/>
    <property type="project" value="TreeGrafter"/>
</dbReference>
<dbReference type="InterPro" id="IPR003395">
    <property type="entry name" value="RecF/RecN/SMC_N"/>
</dbReference>
<accession>A0A2S9H2Y0</accession>
<reference evidence="2 3" key="1">
    <citation type="submission" date="2018-02" db="EMBL/GenBank/DDBJ databases">
        <title>Solimicrobium silvestre gen. nov., sp. nov., isolated from alpine forest soil.</title>
        <authorList>
            <person name="Margesin R."/>
            <person name="Albuquerque L."/>
            <person name="Zhang D.-C."/>
            <person name="Froufe H.J.C."/>
            <person name="Severino R."/>
            <person name="Roxo I."/>
            <person name="Egas C."/>
            <person name="Da Costa M.S."/>
        </authorList>
    </citation>
    <scope>NUCLEOTIDE SEQUENCE [LARGE SCALE GENOMIC DNA]</scope>
    <source>
        <strain evidence="2 3">S20-91</strain>
    </source>
</reference>